<sequence length="72" mass="7654">MLIVSSPSGLLSALRVPQVSSFFLSILFHIGLLSVACTLRSSRKGMSCLILLIASINVSLSEISFVATTDKI</sequence>
<dbReference type="EMBL" id="BTGU01000012">
    <property type="protein sequence ID" value="GMN41398.1"/>
    <property type="molecule type" value="Genomic_DNA"/>
</dbReference>
<name>A0AA88A8Y4_FICCA</name>
<dbReference type="Proteomes" id="UP001187192">
    <property type="component" value="Unassembled WGS sequence"/>
</dbReference>
<keyword evidence="1" id="KW-1133">Transmembrane helix</keyword>
<organism evidence="2 3">
    <name type="scientific">Ficus carica</name>
    <name type="common">Common fig</name>
    <dbReference type="NCBI Taxonomy" id="3494"/>
    <lineage>
        <taxon>Eukaryota</taxon>
        <taxon>Viridiplantae</taxon>
        <taxon>Streptophyta</taxon>
        <taxon>Embryophyta</taxon>
        <taxon>Tracheophyta</taxon>
        <taxon>Spermatophyta</taxon>
        <taxon>Magnoliopsida</taxon>
        <taxon>eudicotyledons</taxon>
        <taxon>Gunneridae</taxon>
        <taxon>Pentapetalae</taxon>
        <taxon>rosids</taxon>
        <taxon>fabids</taxon>
        <taxon>Rosales</taxon>
        <taxon>Moraceae</taxon>
        <taxon>Ficeae</taxon>
        <taxon>Ficus</taxon>
    </lineage>
</organism>
<gene>
    <name evidence="2" type="ORF">TIFTF001_010627</name>
</gene>
<evidence type="ECO:0000313" key="3">
    <source>
        <dbReference type="Proteomes" id="UP001187192"/>
    </source>
</evidence>
<keyword evidence="3" id="KW-1185">Reference proteome</keyword>
<comment type="caution">
    <text evidence="2">The sequence shown here is derived from an EMBL/GenBank/DDBJ whole genome shotgun (WGS) entry which is preliminary data.</text>
</comment>
<keyword evidence="1" id="KW-0472">Membrane</keyword>
<evidence type="ECO:0000256" key="1">
    <source>
        <dbReference type="SAM" id="Phobius"/>
    </source>
</evidence>
<proteinExistence type="predicted"/>
<dbReference type="AlphaFoldDB" id="A0AA88A8Y4"/>
<accession>A0AA88A8Y4</accession>
<protein>
    <submittedName>
        <fullName evidence="2">Uncharacterized protein</fullName>
    </submittedName>
</protein>
<feature type="transmembrane region" description="Helical" evidence="1">
    <location>
        <begin position="46"/>
        <end position="67"/>
    </location>
</feature>
<evidence type="ECO:0000313" key="2">
    <source>
        <dbReference type="EMBL" id="GMN41398.1"/>
    </source>
</evidence>
<reference evidence="2" key="1">
    <citation type="submission" date="2023-07" db="EMBL/GenBank/DDBJ databases">
        <title>draft genome sequence of fig (Ficus carica).</title>
        <authorList>
            <person name="Takahashi T."/>
            <person name="Nishimura K."/>
        </authorList>
    </citation>
    <scope>NUCLEOTIDE SEQUENCE</scope>
</reference>
<keyword evidence="1" id="KW-0812">Transmembrane</keyword>
<feature type="transmembrane region" description="Helical" evidence="1">
    <location>
        <begin position="20"/>
        <end position="39"/>
    </location>
</feature>